<proteinExistence type="inferred from homology"/>
<evidence type="ECO:0000256" key="5">
    <source>
        <dbReference type="ARBA" id="ARBA00022833"/>
    </source>
</evidence>
<dbReference type="RefSeq" id="WP_377907661.1">
    <property type="nucleotide sequence ID" value="NZ_JBHSGK010000001.1"/>
</dbReference>
<evidence type="ECO:0000313" key="9">
    <source>
        <dbReference type="Proteomes" id="UP001595896"/>
    </source>
</evidence>
<dbReference type="Pfam" id="PF00484">
    <property type="entry name" value="Pro_CA"/>
    <property type="match status" value="1"/>
</dbReference>
<accession>A0ABV9NSY5</accession>
<reference evidence="9" key="1">
    <citation type="journal article" date="2019" name="Int. J. Syst. Evol. Microbiol.">
        <title>The Global Catalogue of Microorganisms (GCM) 10K type strain sequencing project: providing services to taxonomists for standard genome sequencing and annotation.</title>
        <authorList>
            <consortium name="The Broad Institute Genomics Platform"/>
            <consortium name="The Broad Institute Genome Sequencing Center for Infectious Disease"/>
            <person name="Wu L."/>
            <person name="Ma J."/>
        </authorList>
    </citation>
    <scope>NUCLEOTIDE SEQUENCE [LARGE SCALE GENOMIC DNA]</scope>
    <source>
        <strain evidence="9">JCM 12165</strain>
    </source>
</reference>
<comment type="catalytic activity">
    <reaction evidence="7">
        <text>hydrogencarbonate + H(+) = CO2 + H2O</text>
        <dbReference type="Rhea" id="RHEA:10748"/>
        <dbReference type="ChEBI" id="CHEBI:15377"/>
        <dbReference type="ChEBI" id="CHEBI:15378"/>
        <dbReference type="ChEBI" id="CHEBI:16526"/>
        <dbReference type="ChEBI" id="CHEBI:17544"/>
        <dbReference type="EC" id="4.2.1.1"/>
    </reaction>
</comment>
<evidence type="ECO:0000313" key="8">
    <source>
        <dbReference type="EMBL" id="MFC4735039.1"/>
    </source>
</evidence>
<comment type="similarity">
    <text evidence="2">Belongs to the beta-class carbonic anhydrase family.</text>
</comment>
<dbReference type="Gene3D" id="3.40.1050.10">
    <property type="entry name" value="Carbonic anhydrase"/>
    <property type="match status" value="1"/>
</dbReference>
<comment type="cofactor">
    <cofactor evidence="1">
        <name>Zn(2+)</name>
        <dbReference type="ChEBI" id="CHEBI:29105"/>
    </cofactor>
</comment>
<dbReference type="InterPro" id="IPR036874">
    <property type="entry name" value="Carbonic_anhydrase_sf"/>
</dbReference>
<keyword evidence="9" id="KW-1185">Reference proteome</keyword>
<evidence type="ECO:0000256" key="2">
    <source>
        <dbReference type="ARBA" id="ARBA00006217"/>
    </source>
</evidence>
<dbReference type="EMBL" id="JBHSGK010000001">
    <property type="protein sequence ID" value="MFC4735039.1"/>
    <property type="molecule type" value="Genomic_DNA"/>
</dbReference>
<comment type="caution">
    <text evidence="8">The sequence shown here is derived from an EMBL/GenBank/DDBJ whole genome shotgun (WGS) entry which is preliminary data.</text>
</comment>
<evidence type="ECO:0000256" key="4">
    <source>
        <dbReference type="ARBA" id="ARBA00022723"/>
    </source>
</evidence>
<gene>
    <name evidence="8" type="ORF">ACFO4L_00450</name>
</gene>
<evidence type="ECO:0000256" key="3">
    <source>
        <dbReference type="ARBA" id="ARBA00012925"/>
    </source>
</evidence>
<keyword evidence="6" id="KW-0456">Lyase</keyword>
<evidence type="ECO:0000256" key="7">
    <source>
        <dbReference type="ARBA" id="ARBA00048348"/>
    </source>
</evidence>
<dbReference type="PANTHER" id="PTHR11002">
    <property type="entry name" value="CARBONIC ANHYDRASE"/>
    <property type="match status" value="1"/>
</dbReference>
<evidence type="ECO:0000256" key="1">
    <source>
        <dbReference type="ARBA" id="ARBA00001947"/>
    </source>
</evidence>
<dbReference type="SMART" id="SM00947">
    <property type="entry name" value="Pro_CA"/>
    <property type="match status" value="1"/>
</dbReference>
<keyword evidence="5" id="KW-0862">Zinc</keyword>
<dbReference type="Proteomes" id="UP001595896">
    <property type="component" value="Unassembled WGS sequence"/>
</dbReference>
<keyword evidence="4" id="KW-0479">Metal-binding</keyword>
<dbReference type="PANTHER" id="PTHR11002:SF76">
    <property type="entry name" value="CARBONIC ANHYDRASE"/>
    <property type="match status" value="1"/>
</dbReference>
<dbReference type="InterPro" id="IPR001765">
    <property type="entry name" value="Carbonic_anhydrase"/>
</dbReference>
<sequence>MRYYLKPPLSRSNWRDLQVMRVNDMEKAQQEFKGQQLQKNKAYFEELSKGQSPTFYVLACCDSRTSPTTVTGQPLGRLFIHRNIANQIVEGDASVESSLYYAINVLKVHYILILGHTHCGGVQATKAEPHPEVLENWIQHVRTSVSGFEGEIPEDGETLERYNVQQQVHNVQQLDVYKQAERQVPVFGALFHIENGELEWVVKPEEDIVE</sequence>
<dbReference type="SUPFAM" id="SSF53056">
    <property type="entry name" value="beta-carbonic anhydrase, cab"/>
    <property type="match status" value="1"/>
</dbReference>
<name>A0ABV9NSY5_9BACI</name>
<evidence type="ECO:0000256" key="6">
    <source>
        <dbReference type="ARBA" id="ARBA00023239"/>
    </source>
</evidence>
<organism evidence="8 9">
    <name type="scientific">Bacillus daqingensis</name>
    <dbReference type="NCBI Taxonomy" id="872396"/>
    <lineage>
        <taxon>Bacteria</taxon>
        <taxon>Bacillati</taxon>
        <taxon>Bacillota</taxon>
        <taxon>Bacilli</taxon>
        <taxon>Bacillales</taxon>
        <taxon>Bacillaceae</taxon>
        <taxon>Bacillus</taxon>
    </lineage>
</organism>
<dbReference type="EC" id="4.2.1.1" evidence="3"/>
<protein>
    <recommendedName>
        <fullName evidence="3">carbonic anhydrase</fullName>
        <ecNumber evidence="3">4.2.1.1</ecNumber>
    </recommendedName>
</protein>